<keyword evidence="2" id="KW-1185">Reference proteome</keyword>
<dbReference type="RefSeq" id="WP_190578640.1">
    <property type="nucleotide sequence ID" value="NZ_CAWPQU010000013.1"/>
</dbReference>
<dbReference type="EMBL" id="JACJQY010000020">
    <property type="protein sequence ID" value="MBD2317831.1"/>
    <property type="molecule type" value="Genomic_DNA"/>
</dbReference>
<reference evidence="1 2" key="1">
    <citation type="journal article" date="2020" name="ISME J.">
        <title>Comparative genomics reveals insights into cyanobacterial evolution and habitat adaptation.</title>
        <authorList>
            <person name="Chen M.Y."/>
            <person name="Teng W.K."/>
            <person name="Zhao L."/>
            <person name="Hu C.X."/>
            <person name="Zhou Y.K."/>
            <person name="Han B.P."/>
            <person name="Song L.R."/>
            <person name="Shu W.S."/>
        </authorList>
    </citation>
    <scope>NUCLEOTIDE SEQUENCE [LARGE SCALE GENOMIC DNA]</scope>
    <source>
        <strain evidence="1 2">FACHB-1050</strain>
    </source>
</reference>
<evidence type="ECO:0000313" key="1">
    <source>
        <dbReference type="EMBL" id="MBD2317831.1"/>
    </source>
</evidence>
<proteinExistence type="predicted"/>
<sequence length="176" mass="19052">MNVSKIGYSNILKLGWGTFTTIAALVIAFPSFAQNVTSQNVTSLERNFRPDPKRLTGDGGGNVSIASIAGIADNCRGFANAEPNHTITLTETFQVLDLLVYTTNINDDPTMLIKGPNGIVICADDESGGRNPQSSRRLANGTYQSWPKGTYQVWVGSKNINQSFSYTLSLSEISQK</sequence>
<name>A0ABR8CB17_9CYAN</name>
<protein>
    <submittedName>
        <fullName evidence="1">Uncharacterized protein</fullName>
    </submittedName>
</protein>
<gene>
    <name evidence="1" type="ORF">H6G05_13365</name>
</gene>
<organism evidence="1 2">
    <name type="scientific">Phormidium tenue FACHB-1050</name>
    <dbReference type="NCBI Taxonomy" id="2692857"/>
    <lineage>
        <taxon>Bacteria</taxon>
        <taxon>Bacillati</taxon>
        <taxon>Cyanobacteriota</taxon>
        <taxon>Cyanophyceae</taxon>
        <taxon>Oscillatoriophycideae</taxon>
        <taxon>Oscillatoriales</taxon>
        <taxon>Oscillatoriaceae</taxon>
        <taxon>Phormidium</taxon>
    </lineage>
</organism>
<evidence type="ECO:0000313" key="2">
    <source>
        <dbReference type="Proteomes" id="UP000618445"/>
    </source>
</evidence>
<accession>A0ABR8CB17</accession>
<dbReference type="Proteomes" id="UP000618445">
    <property type="component" value="Unassembled WGS sequence"/>
</dbReference>
<comment type="caution">
    <text evidence="1">The sequence shown here is derived from an EMBL/GenBank/DDBJ whole genome shotgun (WGS) entry which is preliminary data.</text>
</comment>